<dbReference type="InterPro" id="IPR011650">
    <property type="entry name" value="Peptidase_M20_dimer"/>
</dbReference>
<comment type="cofactor">
    <cofactor evidence="1">
        <name>Co(2+)</name>
        <dbReference type="ChEBI" id="CHEBI:48828"/>
    </cofactor>
</comment>
<comment type="cofactor">
    <cofactor evidence="2">
        <name>Zn(2+)</name>
        <dbReference type="ChEBI" id="CHEBI:29105"/>
    </cofactor>
</comment>
<evidence type="ECO:0000256" key="5">
    <source>
        <dbReference type="ARBA" id="ARBA00022801"/>
    </source>
</evidence>
<dbReference type="Pfam" id="PF07687">
    <property type="entry name" value="M20_dimer"/>
    <property type="match status" value="1"/>
</dbReference>
<dbReference type="Proteomes" id="UP000230081">
    <property type="component" value="Unassembled WGS sequence"/>
</dbReference>
<evidence type="ECO:0000256" key="1">
    <source>
        <dbReference type="ARBA" id="ARBA00001941"/>
    </source>
</evidence>
<dbReference type="AlphaFoldDB" id="A0A2M7UVW5"/>
<evidence type="ECO:0000313" key="9">
    <source>
        <dbReference type="EMBL" id="PIZ88131.1"/>
    </source>
</evidence>
<protein>
    <recommendedName>
        <fullName evidence="8">Peptidase M20 dimerisation domain-containing protein</fullName>
    </recommendedName>
</protein>
<keyword evidence="5" id="KW-0378">Hydrolase</keyword>
<dbReference type="SUPFAM" id="SSF55031">
    <property type="entry name" value="Bacterial exopeptidase dimerisation domain"/>
    <property type="match status" value="1"/>
</dbReference>
<dbReference type="InterPro" id="IPR050072">
    <property type="entry name" value="Peptidase_M20A"/>
</dbReference>
<dbReference type="Pfam" id="PF01546">
    <property type="entry name" value="Peptidase_M20"/>
    <property type="match status" value="1"/>
</dbReference>
<comment type="similarity">
    <text evidence="3">Belongs to the peptidase M20A family.</text>
</comment>
<sequence length="404" mass="45221">MEKIKLSVLKEIEKSKKEQVEFLQKLVQSRSVNPNMDDPTKSSPYDPVELEVAELIFNKLKNIGLSPKFEGISPSRPNVVCEIGEGKKTLIFNGHMDTVPPPKGYDFNPFLGFIKNGKLYGAGALDMKSALCCYIYAIKALLKFKKELNGKICLQFVIDEEPMAASHFGTRYLLERGYTGDAAIVGEPGSYKITIGNRGGYRFKLETLGDAVHTGSREWEQKKEGLNAVLEMTKAIKALEKLRFPTKKHPVFPGRKNVLTFPTLIKGGKAINFVPDSCVAFGDARLLPGVTKDYIEKEIRKRLKGLKIKYKLTPFVYVPASFIKPTEPIVRILKTNTQQILKKKLISEGSGPWSDMWMFIERGIPAVNFGCDGAGAHDKNEYTEIKSLIDVTKIYSLTALDFLK</sequence>
<dbReference type="InterPro" id="IPR010182">
    <property type="entry name" value="ArgE/DapE"/>
</dbReference>
<dbReference type="InterPro" id="IPR036264">
    <property type="entry name" value="Bact_exopeptidase_dim_dom"/>
</dbReference>
<feature type="domain" description="Peptidase M20 dimerisation" evidence="8">
    <location>
        <begin position="195"/>
        <end position="309"/>
    </location>
</feature>
<organism evidence="9 10">
    <name type="scientific">Candidatus Nealsonbacteria bacterium CG_4_10_14_0_2_um_filter_39_15</name>
    <dbReference type="NCBI Taxonomy" id="1974681"/>
    <lineage>
        <taxon>Bacteria</taxon>
        <taxon>Candidatus Nealsoniibacteriota</taxon>
    </lineage>
</organism>
<evidence type="ECO:0000313" key="10">
    <source>
        <dbReference type="Proteomes" id="UP000230081"/>
    </source>
</evidence>
<gene>
    <name evidence="9" type="ORF">COX91_01825</name>
</gene>
<keyword evidence="7" id="KW-0170">Cobalt</keyword>
<dbReference type="SUPFAM" id="SSF53187">
    <property type="entry name" value="Zn-dependent exopeptidases"/>
    <property type="match status" value="1"/>
</dbReference>
<dbReference type="Gene3D" id="3.30.70.360">
    <property type="match status" value="1"/>
</dbReference>
<evidence type="ECO:0000259" key="8">
    <source>
        <dbReference type="Pfam" id="PF07687"/>
    </source>
</evidence>
<reference evidence="10" key="1">
    <citation type="submission" date="2017-09" db="EMBL/GenBank/DDBJ databases">
        <title>Depth-based differentiation of microbial function through sediment-hosted aquifers and enrichment of novel symbionts in the deep terrestrial subsurface.</title>
        <authorList>
            <person name="Probst A.J."/>
            <person name="Ladd B."/>
            <person name="Jarett J.K."/>
            <person name="Geller-Mcgrath D.E."/>
            <person name="Sieber C.M.K."/>
            <person name="Emerson J.B."/>
            <person name="Anantharaman K."/>
            <person name="Thomas B.C."/>
            <person name="Malmstrom R."/>
            <person name="Stieglmeier M."/>
            <person name="Klingl A."/>
            <person name="Woyke T."/>
            <person name="Ryan C.M."/>
            <person name="Banfield J.F."/>
        </authorList>
    </citation>
    <scope>NUCLEOTIDE SEQUENCE [LARGE SCALE GENOMIC DNA]</scope>
</reference>
<keyword evidence="6" id="KW-0862">Zinc</keyword>
<dbReference type="GO" id="GO:0016787">
    <property type="term" value="F:hydrolase activity"/>
    <property type="evidence" value="ECO:0007669"/>
    <property type="project" value="UniProtKB-KW"/>
</dbReference>
<evidence type="ECO:0000256" key="2">
    <source>
        <dbReference type="ARBA" id="ARBA00001947"/>
    </source>
</evidence>
<dbReference type="GO" id="GO:0046872">
    <property type="term" value="F:metal ion binding"/>
    <property type="evidence" value="ECO:0007669"/>
    <property type="project" value="UniProtKB-KW"/>
</dbReference>
<evidence type="ECO:0000256" key="3">
    <source>
        <dbReference type="ARBA" id="ARBA00006247"/>
    </source>
</evidence>
<proteinExistence type="inferred from homology"/>
<dbReference type="EMBL" id="PFPA01000042">
    <property type="protein sequence ID" value="PIZ88131.1"/>
    <property type="molecule type" value="Genomic_DNA"/>
</dbReference>
<evidence type="ECO:0000256" key="7">
    <source>
        <dbReference type="ARBA" id="ARBA00023285"/>
    </source>
</evidence>
<evidence type="ECO:0000256" key="6">
    <source>
        <dbReference type="ARBA" id="ARBA00022833"/>
    </source>
</evidence>
<dbReference type="NCBIfam" id="TIGR01910">
    <property type="entry name" value="DapE-ArgE"/>
    <property type="match status" value="1"/>
</dbReference>
<accession>A0A2M7UVW5</accession>
<dbReference type="Gene3D" id="3.40.630.10">
    <property type="entry name" value="Zn peptidases"/>
    <property type="match status" value="2"/>
</dbReference>
<keyword evidence="4" id="KW-0479">Metal-binding</keyword>
<evidence type="ECO:0000256" key="4">
    <source>
        <dbReference type="ARBA" id="ARBA00022723"/>
    </source>
</evidence>
<name>A0A2M7UVW5_9BACT</name>
<dbReference type="PANTHER" id="PTHR43808">
    <property type="entry name" value="ACETYLORNITHINE DEACETYLASE"/>
    <property type="match status" value="1"/>
</dbReference>
<dbReference type="PANTHER" id="PTHR43808:SF32">
    <property type="entry name" value="ARGE_DAPE-RELATED DEACYLASE"/>
    <property type="match status" value="1"/>
</dbReference>
<comment type="caution">
    <text evidence="9">The sequence shown here is derived from an EMBL/GenBank/DDBJ whole genome shotgun (WGS) entry which is preliminary data.</text>
</comment>
<dbReference type="InterPro" id="IPR002933">
    <property type="entry name" value="Peptidase_M20"/>
</dbReference>